<organism evidence="1 2">
    <name type="scientific">Paraburkholderia strydomiana</name>
    <dbReference type="NCBI Taxonomy" id="1245417"/>
    <lineage>
        <taxon>Bacteria</taxon>
        <taxon>Pseudomonadati</taxon>
        <taxon>Pseudomonadota</taxon>
        <taxon>Betaproteobacteria</taxon>
        <taxon>Burkholderiales</taxon>
        <taxon>Burkholderiaceae</taxon>
        <taxon>Paraburkholderia</taxon>
    </lineage>
</organism>
<keyword evidence="2" id="KW-1185">Reference proteome</keyword>
<dbReference type="EMBL" id="JAQQDH010000017">
    <property type="protein sequence ID" value="MFM0448199.1"/>
    <property type="molecule type" value="Genomic_DNA"/>
</dbReference>
<accession>A0ABW9CC92</accession>
<dbReference type="Proteomes" id="UP001629288">
    <property type="component" value="Unassembled WGS sequence"/>
</dbReference>
<protein>
    <submittedName>
        <fullName evidence="1">Uncharacterized protein</fullName>
    </submittedName>
</protein>
<sequence length="92" mass="9926">MQYENLISDARDTGLTDSTRVRAAFDAIYCCSPQLESLSHSLAVLGLNADDALLVSRLAHWVLHVAPLEPLPMSPSEAVALAERVHKVTAGE</sequence>
<gene>
    <name evidence="1" type="ORF">PQR00_31835</name>
</gene>
<comment type="caution">
    <text evidence="1">The sequence shown here is derived from an EMBL/GenBank/DDBJ whole genome shotgun (WGS) entry which is preliminary data.</text>
</comment>
<proteinExistence type="predicted"/>
<reference evidence="1 2" key="1">
    <citation type="journal article" date="2024" name="Chem. Sci.">
        <title>Discovery of megapolipeptins by genome mining of a Burkholderiales bacteria collection.</title>
        <authorList>
            <person name="Paulo B.S."/>
            <person name="Recchia M.J.J."/>
            <person name="Lee S."/>
            <person name="Fergusson C.H."/>
            <person name="Romanowski S.B."/>
            <person name="Hernandez A."/>
            <person name="Krull N."/>
            <person name="Liu D.Y."/>
            <person name="Cavanagh H."/>
            <person name="Bos A."/>
            <person name="Gray C.A."/>
            <person name="Murphy B.T."/>
            <person name="Linington R.G."/>
            <person name="Eustaquio A.S."/>
        </authorList>
    </citation>
    <scope>NUCLEOTIDE SEQUENCE [LARGE SCALE GENOMIC DNA]</scope>
    <source>
        <strain evidence="1 2">RL17-379-BIB-C</strain>
    </source>
</reference>
<evidence type="ECO:0000313" key="2">
    <source>
        <dbReference type="Proteomes" id="UP001629288"/>
    </source>
</evidence>
<dbReference type="RefSeq" id="WP_408131495.1">
    <property type="nucleotide sequence ID" value="NZ_JAQQDH010000017.1"/>
</dbReference>
<evidence type="ECO:0000313" key="1">
    <source>
        <dbReference type="EMBL" id="MFM0448199.1"/>
    </source>
</evidence>
<name>A0ABW9CC92_9BURK</name>